<name>A0A3M7DX99_HORWE</name>
<dbReference type="PANTHER" id="PTHR11106">
    <property type="entry name" value="GANGLIOSIDE INDUCED DIFFERENTIATION ASSOCIATED PROTEIN 2-RELATED"/>
    <property type="match status" value="1"/>
</dbReference>
<feature type="region of interest" description="Disordered" evidence="1">
    <location>
        <begin position="221"/>
        <end position="268"/>
    </location>
</feature>
<evidence type="ECO:0000313" key="3">
    <source>
        <dbReference type="EMBL" id="RMY68854.1"/>
    </source>
</evidence>
<dbReference type="EMBL" id="QWIO01001616">
    <property type="protein sequence ID" value="RMY68854.1"/>
    <property type="molecule type" value="Genomic_DNA"/>
</dbReference>
<protein>
    <recommendedName>
        <fullName evidence="2">Macro domain-containing protein</fullName>
    </recommendedName>
</protein>
<feature type="compositionally biased region" description="Basic and acidic residues" evidence="1">
    <location>
        <begin position="253"/>
        <end position="268"/>
    </location>
</feature>
<dbReference type="Gene3D" id="3.40.220.10">
    <property type="entry name" value="Leucine Aminopeptidase, subunit E, domain 1"/>
    <property type="match status" value="1"/>
</dbReference>
<evidence type="ECO:0000256" key="1">
    <source>
        <dbReference type="SAM" id="MobiDB-lite"/>
    </source>
</evidence>
<accession>A0A3M7DX99</accession>
<reference evidence="3 4" key="1">
    <citation type="journal article" date="2018" name="BMC Genomics">
        <title>Genomic evidence for intraspecific hybridization in a clonal and extremely halotolerant yeast.</title>
        <authorList>
            <person name="Gostincar C."/>
            <person name="Stajich J.E."/>
            <person name="Zupancic J."/>
            <person name="Zalar P."/>
            <person name="Gunde-Cimerman N."/>
        </authorList>
    </citation>
    <scope>NUCLEOTIDE SEQUENCE [LARGE SCALE GENOMIC DNA]</scope>
    <source>
        <strain evidence="3 4">EXF-10513</strain>
    </source>
</reference>
<dbReference type="SMART" id="SM00506">
    <property type="entry name" value="A1pp"/>
    <property type="match status" value="1"/>
</dbReference>
<dbReference type="PANTHER" id="PTHR11106:SF27">
    <property type="entry name" value="MACRO DOMAIN-CONTAINING PROTEIN"/>
    <property type="match status" value="1"/>
</dbReference>
<dbReference type="Proteomes" id="UP000269539">
    <property type="component" value="Unassembled WGS sequence"/>
</dbReference>
<sequence>MAPLGLSSIPTLTDLYATSKLQAPTHPSPASPTATSRFNPHLSLIRTDITTLAVDAIVNAANTSLLGGGGVDGAIHSAAGPSLLAECQTLNGCKTGDAKITGAGDLPCKFVIHAVGPVYGRENRKSEGGAARLLRSCYRRSLEVARENGVRSLAFAALSTGVYGYPSEEAAEVAVQAVKGWLEEEDGEKGEPKMERVVFCSFLEKDERAYERIVPRYFSPAEAETEANDTASKDFENDIASAESATPDLPDVPTKEPAEPGQPDTKKVKLDDAAYFPGLSKPFTAASFL</sequence>
<evidence type="ECO:0000259" key="2">
    <source>
        <dbReference type="PROSITE" id="PS51154"/>
    </source>
</evidence>
<dbReference type="VEuPathDB" id="FungiDB:BTJ68_07315"/>
<dbReference type="CDD" id="cd02908">
    <property type="entry name" value="Macro_OAADPr_deacetylase"/>
    <property type="match status" value="1"/>
</dbReference>
<gene>
    <name evidence="3" type="ORF">D0864_11249</name>
</gene>
<proteinExistence type="predicted"/>
<dbReference type="InterPro" id="IPR043472">
    <property type="entry name" value="Macro_dom-like"/>
</dbReference>
<dbReference type="SUPFAM" id="SSF52949">
    <property type="entry name" value="Macro domain-like"/>
    <property type="match status" value="1"/>
</dbReference>
<dbReference type="Pfam" id="PF01661">
    <property type="entry name" value="Macro"/>
    <property type="match status" value="1"/>
</dbReference>
<organism evidence="3 4">
    <name type="scientific">Hortaea werneckii</name>
    <name type="common">Black yeast</name>
    <name type="synonym">Cladosporium werneckii</name>
    <dbReference type="NCBI Taxonomy" id="91943"/>
    <lineage>
        <taxon>Eukaryota</taxon>
        <taxon>Fungi</taxon>
        <taxon>Dikarya</taxon>
        <taxon>Ascomycota</taxon>
        <taxon>Pezizomycotina</taxon>
        <taxon>Dothideomycetes</taxon>
        <taxon>Dothideomycetidae</taxon>
        <taxon>Mycosphaerellales</taxon>
        <taxon>Teratosphaeriaceae</taxon>
        <taxon>Hortaea</taxon>
    </lineage>
</organism>
<dbReference type="PROSITE" id="PS51154">
    <property type="entry name" value="MACRO"/>
    <property type="match status" value="1"/>
</dbReference>
<evidence type="ECO:0000313" key="4">
    <source>
        <dbReference type="Proteomes" id="UP000269539"/>
    </source>
</evidence>
<feature type="domain" description="Macro" evidence="2">
    <location>
        <begin position="29"/>
        <end position="218"/>
    </location>
</feature>
<dbReference type="InterPro" id="IPR002589">
    <property type="entry name" value="Macro_dom"/>
</dbReference>
<dbReference type="AlphaFoldDB" id="A0A3M7DX99"/>
<dbReference type="NCBIfam" id="NF001664">
    <property type="entry name" value="PRK00431.1-6"/>
    <property type="match status" value="1"/>
</dbReference>
<comment type="caution">
    <text evidence="3">The sequence shown here is derived from an EMBL/GenBank/DDBJ whole genome shotgun (WGS) entry which is preliminary data.</text>
</comment>